<dbReference type="Pfam" id="PF00069">
    <property type="entry name" value="Pkinase"/>
    <property type="match status" value="1"/>
</dbReference>
<dbReference type="InterPro" id="IPR011009">
    <property type="entry name" value="Kinase-like_dom_sf"/>
</dbReference>
<dbReference type="PANTHER" id="PTHR46962">
    <property type="entry name" value="SERINE/THREONINE-PROTEIN KINASE KIST"/>
    <property type="match status" value="1"/>
</dbReference>
<comment type="subunit">
    <text evidence="5">Homodimer.</text>
</comment>
<evidence type="ECO:0000256" key="5">
    <source>
        <dbReference type="ARBA" id="ARBA00011738"/>
    </source>
</evidence>
<dbReference type="GO" id="GO:0045087">
    <property type="term" value="P:innate immune response"/>
    <property type="evidence" value="ECO:0007669"/>
    <property type="project" value="UniProtKB-KW"/>
</dbReference>
<evidence type="ECO:0000256" key="2">
    <source>
        <dbReference type="ARBA" id="ARBA00005208"/>
    </source>
</evidence>
<dbReference type="RefSeq" id="XP_024607374.1">
    <property type="nucleotide sequence ID" value="XM_024751606.1"/>
</dbReference>
<gene>
    <name evidence="24" type="primary">UHMK1</name>
</gene>
<dbReference type="GO" id="GO:0071598">
    <property type="term" value="C:neuronal ribonucleoprotein granule"/>
    <property type="evidence" value="ECO:0007669"/>
    <property type="project" value="TreeGrafter"/>
</dbReference>
<evidence type="ECO:0000256" key="21">
    <source>
        <dbReference type="ARBA" id="ARBA00083103"/>
    </source>
</evidence>
<dbReference type="SUPFAM" id="SSF53448">
    <property type="entry name" value="Nucleotide-diphospho-sugar transferases"/>
    <property type="match status" value="1"/>
</dbReference>
<dbReference type="InterPro" id="IPR029044">
    <property type="entry name" value="Nucleotide-diphossugar_trans"/>
</dbReference>
<dbReference type="GO" id="GO:0045948">
    <property type="term" value="P:positive regulation of translational initiation"/>
    <property type="evidence" value="ECO:0007669"/>
    <property type="project" value="TreeGrafter"/>
</dbReference>
<dbReference type="PROSITE" id="PS50011">
    <property type="entry name" value="PROTEIN_KINASE_DOM"/>
    <property type="match status" value="1"/>
</dbReference>
<dbReference type="SMART" id="SM00220">
    <property type="entry name" value="S_TKc"/>
    <property type="match status" value="1"/>
</dbReference>
<dbReference type="GeneID" id="112403894"/>
<dbReference type="PANTHER" id="PTHR46962:SF1">
    <property type="entry name" value="SERINE_THREONINE-PROTEIN KINASE KIST"/>
    <property type="match status" value="1"/>
</dbReference>
<dbReference type="Proteomes" id="UP000252040">
    <property type="component" value="Unplaced"/>
</dbReference>
<keyword evidence="8" id="KW-0399">Innate immunity</keyword>
<dbReference type="KEGG" id="nasi:112403894"/>
<organism evidence="23 24">
    <name type="scientific">Neophocaena asiaeorientalis asiaeorientalis</name>
    <name type="common">Yangtze finless porpoise</name>
    <name type="synonym">Neophocaena phocaenoides subsp. asiaeorientalis</name>
    <dbReference type="NCBI Taxonomy" id="1706337"/>
    <lineage>
        <taxon>Eukaryota</taxon>
        <taxon>Metazoa</taxon>
        <taxon>Chordata</taxon>
        <taxon>Craniata</taxon>
        <taxon>Vertebrata</taxon>
        <taxon>Euteleostomi</taxon>
        <taxon>Mammalia</taxon>
        <taxon>Eutheria</taxon>
        <taxon>Laurasiatheria</taxon>
        <taxon>Artiodactyla</taxon>
        <taxon>Whippomorpha</taxon>
        <taxon>Cetacea</taxon>
        <taxon>Odontoceti</taxon>
        <taxon>Phocoenidae</taxon>
        <taxon>Neophocaena</taxon>
    </lineage>
</organism>
<evidence type="ECO:0000256" key="1">
    <source>
        <dbReference type="ARBA" id="ARBA00004514"/>
    </source>
</evidence>
<evidence type="ECO:0000256" key="19">
    <source>
        <dbReference type="ARBA" id="ARBA00077275"/>
    </source>
</evidence>
<evidence type="ECO:0000256" key="16">
    <source>
        <dbReference type="ARBA" id="ARBA00056409"/>
    </source>
</evidence>
<dbReference type="InterPro" id="IPR002618">
    <property type="entry name" value="UDPGP_fam"/>
</dbReference>
<dbReference type="FunFam" id="3.30.70.330:FF:001335">
    <property type="entry name" value="serine/threonine-protein kinase Kist isoform X2"/>
    <property type="match status" value="1"/>
</dbReference>
<dbReference type="Pfam" id="PF01704">
    <property type="entry name" value="UDPGP"/>
    <property type="match status" value="1"/>
</dbReference>
<dbReference type="Gene3D" id="3.90.550.10">
    <property type="entry name" value="Spore Coat Polysaccharide Biosynthesis Protein SpsA, Chain A"/>
    <property type="match status" value="1"/>
</dbReference>
<keyword evidence="7" id="KW-0963">Cytoplasm</keyword>
<dbReference type="FunFam" id="3.30.200.20:FF:000324">
    <property type="entry name" value="Serine/threonine-protein kinase Kist isoform 1"/>
    <property type="match status" value="1"/>
</dbReference>
<evidence type="ECO:0000256" key="17">
    <source>
        <dbReference type="ARBA" id="ARBA00066493"/>
    </source>
</evidence>
<evidence type="ECO:0000256" key="8">
    <source>
        <dbReference type="ARBA" id="ARBA00022588"/>
    </source>
</evidence>
<dbReference type="FunCoup" id="A0A341BYS1">
    <property type="interactions" value="2136"/>
</dbReference>
<dbReference type="Gene3D" id="2.10.10.100">
    <property type="match status" value="1"/>
</dbReference>
<evidence type="ECO:0000256" key="4">
    <source>
        <dbReference type="ARBA" id="ARBA00011407"/>
    </source>
</evidence>
<evidence type="ECO:0000256" key="13">
    <source>
        <dbReference type="ARBA" id="ARBA00050749"/>
    </source>
</evidence>
<accession>A0A341BYS1</accession>
<dbReference type="EC" id="2.7.7.23" evidence="6"/>
<name>A0A341BYS1_NEOAA</name>
<proteinExistence type="inferred from homology"/>
<evidence type="ECO:0000256" key="6">
    <source>
        <dbReference type="ARBA" id="ARBA00012457"/>
    </source>
</evidence>
<evidence type="ECO:0000313" key="24">
    <source>
        <dbReference type="RefSeq" id="XP_024607374.1"/>
    </source>
</evidence>
<dbReference type="GO" id="GO:0052630">
    <property type="term" value="F:UDP-N-acetylgalactosamine diphosphorylase activity"/>
    <property type="evidence" value="ECO:0007669"/>
    <property type="project" value="UniProtKB-EC"/>
</dbReference>
<dbReference type="STRING" id="1706337.A0A341BYS1"/>
<dbReference type="FunFam" id="3.90.550.10:FF:000043">
    <property type="entry name" value="UDP-N-acetylhexosamine pyrophosphorylase isoform X2"/>
    <property type="match status" value="1"/>
</dbReference>
<dbReference type="InParanoid" id="A0A341BYS1"/>
<dbReference type="GO" id="GO:0046825">
    <property type="term" value="P:regulation of protein export from nucleus"/>
    <property type="evidence" value="ECO:0007669"/>
    <property type="project" value="TreeGrafter"/>
</dbReference>
<comment type="function">
    <text evidence="16">Isoform AGX2 has 8 times more activity towards glucosamine 1-phosphate (GlcNAc-1-P).</text>
</comment>
<dbReference type="GO" id="GO:0043021">
    <property type="term" value="F:ribonucleoprotein complex binding"/>
    <property type="evidence" value="ECO:0007669"/>
    <property type="project" value="TreeGrafter"/>
</dbReference>
<evidence type="ECO:0000256" key="15">
    <source>
        <dbReference type="ARBA" id="ARBA00055754"/>
    </source>
</evidence>
<dbReference type="CTD" id="127933"/>
<evidence type="ECO:0000256" key="14">
    <source>
        <dbReference type="ARBA" id="ARBA00052217"/>
    </source>
</evidence>
<evidence type="ECO:0000256" key="11">
    <source>
        <dbReference type="ARBA" id="ARBA00022859"/>
    </source>
</evidence>
<evidence type="ECO:0000256" key="7">
    <source>
        <dbReference type="ARBA" id="ARBA00022490"/>
    </source>
</evidence>
<feature type="domain" description="Protein kinase" evidence="22">
    <location>
        <begin position="23"/>
        <end position="304"/>
    </location>
</feature>
<dbReference type="GO" id="GO:0005524">
    <property type="term" value="F:ATP binding"/>
    <property type="evidence" value="ECO:0007669"/>
    <property type="project" value="InterPro"/>
</dbReference>
<dbReference type="InterPro" id="IPR034372">
    <property type="entry name" value="UHMK1"/>
</dbReference>
<dbReference type="CDD" id="cd04193">
    <property type="entry name" value="UDPGlcNAc_PPase"/>
    <property type="match status" value="1"/>
</dbReference>
<dbReference type="Gene3D" id="3.30.200.20">
    <property type="entry name" value="Phosphorylase Kinase, domain 1"/>
    <property type="match status" value="1"/>
</dbReference>
<dbReference type="GO" id="GO:0003977">
    <property type="term" value="F:UDP-N-acetylglucosamine diphosphorylase activity"/>
    <property type="evidence" value="ECO:0007669"/>
    <property type="project" value="UniProtKB-EC"/>
</dbReference>
<evidence type="ECO:0000256" key="9">
    <source>
        <dbReference type="ARBA" id="ARBA00022679"/>
    </source>
</evidence>
<comment type="function">
    <text evidence="15">Isoform AGX1 has 2 to 3 times higher activity towards galactosamine 1-phosphate (GalNAc-1-P).</text>
</comment>
<evidence type="ECO:0000256" key="12">
    <source>
        <dbReference type="ARBA" id="ARBA00050179"/>
    </source>
</evidence>
<dbReference type="InterPro" id="IPR000719">
    <property type="entry name" value="Prot_kinase_dom"/>
</dbReference>
<keyword evidence="10" id="KW-0548">Nucleotidyltransferase</keyword>
<comment type="pathway">
    <text evidence="2">Nucleotide-sugar biosynthesis; UDP-N-acetyl-alpha-D-glucosamine biosynthesis; UDP-N-acetyl-alpha-D-glucosamine from N-acetyl-alpha-D-glucosamine 1-phosphate: step 1/1.</text>
</comment>
<dbReference type="AlphaFoldDB" id="A0A341BYS1"/>
<dbReference type="Gene3D" id="1.10.510.10">
    <property type="entry name" value="Transferase(Phosphotransferase) domain 1"/>
    <property type="match status" value="1"/>
</dbReference>
<dbReference type="SUPFAM" id="SSF56112">
    <property type="entry name" value="Protein kinase-like (PK-like)"/>
    <property type="match status" value="1"/>
</dbReference>
<comment type="catalytic activity">
    <reaction evidence="14">
        <text>N-acetyl-alpha-D-glucosamine 1-phosphate + UTP + H(+) = UDP-N-acetyl-alpha-D-glucosamine + diphosphate</text>
        <dbReference type="Rhea" id="RHEA:13509"/>
        <dbReference type="ChEBI" id="CHEBI:15378"/>
        <dbReference type="ChEBI" id="CHEBI:33019"/>
        <dbReference type="ChEBI" id="CHEBI:46398"/>
        <dbReference type="ChEBI" id="CHEBI:57705"/>
        <dbReference type="ChEBI" id="CHEBI:57776"/>
        <dbReference type="EC" id="2.7.7.23"/>
    </reaction>
    <physiologicalReaction direction="left-to-right" evidence="14">
        <dbReference type="Rhea" id="RHEA:13510"/>
    </physiologicalReaction>
</comment>
<keyword evidence="23" id="KW-1185">Reference proteome</keyword>
<dbReference type="EC" id="2.7.7.83" evidence="17"/>
<keyword evidence="9" id="KW-0808">Transferase</keyword>
<evidence type="ECO:0000313" key="23">
    <source>
        <dbReference type="Proteomes" id="UP000252040"/>
    </source>
</evidence>
<evidence type="ECO:0000259" key="22">
    <source>
        <dbReference type="PROSITE" id="PS50011"/>
    </source>
</evidence>
<comment type="catalytic activity">
    <reaction evidence="12">
        <text>N-acetyl-alpha-D-galactosamine 1-phosphate + UTP + H(+) = UDP-N-acetyl-alpha-D-galactosamine + diphosphate</text>
        <dbReference type="Rhea" id="RHEA:34363"/>
        <dbReference type="ChEBI" id="CHEBI:15378"/>
        <dbReference type="ChEBI" id="CHEBI:33019"/>
        <dbReference type="ChEBI" id="CHEBI:46398"/>
        <dbReference type="ChEBI" id="CHEBI:61970"/>
        <dbReference type="ChEBI" id="CHEBI:67138"/>
        <dbReference type="EC" id="2.7.7.83"/>
    </reaction>
    <physiologicalReaction direction="left-to-right" evidence="12">
        <dbReference type="Rhea" id="RHEA:34364"/>
    </physiologicalReaction>
</comment>
<dbReference type="GO" id="GO:0005634">
    <property type="term" value="C:nucleus"/>
    <property type="evidence" value="ECO:0007669"/>
    <property type="project" value="TreeGrafter"/>
</dbReference>
<dbReference type="Gene3D" id="3.30.70.330">
    <property type="match status" value="1"/>
</dbReference>
<sequence>MAGSGCAWSAEPPRFLEAFGRLWQVQSRLGSGSSASVYRVRCCGTPGSPPGALKQFLPPGTTGAAASAAEYGFRKERAALEQLQGHRNIVTLYGVFTIHFSPNVPSRCLLLELLDVSVSELLLYSSHQGCSMWMIQHCARDVLEALAFLHHEGYVHADLKPRNILWSAENECFKLIDFGLSFKEGNQDVKYIQTDGYRAPEAELQNCLAQAGLQSDTECTSAVDLWSLGIILLEMFSGMKLKHTVRSQEWKANSSAIIDHIFASKAVVNAAIPAYHLRDLIKSMLHDDPSRRIPAEMALCSPFFSIPFAPHIEDLVMLPTPVLRLLNVLDDDYLENEEEYEDVVEDVKEECQKYGPVVSLLVPKENPGRGQVYRCRNYTPVITKLGYQSIMNVNDLKLRLSKAGQEHLLQFWNELEEAQQVELFTELQAMNFEELNFFFQKAIEGFNHSSQPEKVDSRMEAVPREVLGSATRDHDQLQAWESEGLFQISQNKVAVLLLAGGQGTRLGVAYPKGMYDVGLPSHKTLFQIQAERILKLQQLAEKYHGNKCIIPWYIMTSGRTMESTKEFFTKHKYFGLKKENVIFFQQGMLPAMSFDGKIILEEKNKVSMAPDGNGGLYRALAAQNIVEDMEQRGIWSIHVYCVDNILVKVADPRFIGFCIQKGADCGAKVVEKTNPTEPVGVVCRVDGVYQVVEYSEISLSTAQKRSSDGRLLFNAGNIANHFFTVPFLRDVVNIYEPQLQHHVAQKKIPYVDSQGQLIKPDKPNGIKMEKFVFDIFQFAKKFVVYEVLREDEFSPLKNADSQNGKDNPTTARHALMSLHHCWVLNAGGHFIDENGSRLPAIPRSATNGKSETITADVNHNLKDANDVPIQCEISPLISYAGEGLESYVADKEFHAPLIIDENGVHELVKNGI</sequence>
<dbReference type="InterPro" id="IPR012677">
    <property type="entry name" value="Nucleotide-bd_a/b_plait_sf"/>
</dbReference>
<evidence type="ECO:0000256" key="18">
    <source>
        <dbReference type="ARBA" id="ARBA00072936"/>
    </source>
</evidence>
<evidence type="ECO:0000256" key="3">
    <source>
        <dbReference type="ARBA" id="ARBA00010401"/>
    </source>
</evidence>
<evidence type="ECO:0000256" key="10">
    <source>
        <dbReference type="ARBA" id="ARBA00022695"/>
    </source>
</evidence>
<dbReference type="FunFam" id="1.10.510.10:FF:000322">
    <property type="entry name" value="Serine/threonine-protein kinase Kist isoform 1"/>
    <property type="match status" value="1"/>
</dbReference>
<dbReference type="GO" id="GO:0005829">
    <property type="term" value="C:cytosol"/>
    <property type="evidence" value="ECO:0007669"/>
    <property type="project" value="UniProtKB-SubCell"/>
</dbReference>
<dbReference type="GO" id="GO:0004674">
    <property type="term" value="F:protein serine/threonine kinase activity"/>
    <property type="evidence" value="ECO:0007669"/>
    <property type="project" value="InterPro"/>
</dbReference>
<comment type="similarity">
    <text evidence="3">Belongs to the UDPGP type 1 family.</text>
</comment>
<dbReference type="FunFam" id="2.10.10.100:FF:000001">
    <property type="entry name" value="UDP-N-acetylhexosamine pyrophosphorylase isoform X1"/>
    <property type="match status" value="1"/>
</dbReference>
<evidence type="ECO:0000256" key="20">
    <source>
        <dbReference type="ARBA" id="ARBA00079988"/>
    </source>
</evidence>
<comment type="subunit">
    <text evidence="4">Monomer and homodimer.</text>
</comment>
<comment type="subcellular location">
    <subcellularLocation>
        <location evidence="1">Cytoplasm</location>
        <location evidence="1">Cytosol</location>
    </subcellularLocation>
</comment>
<keyword evidence="24" id="KW-0418">Kinase</keyword>
<dbReference type="CDD" id="cd14020">
    <property type="entry name" value="STKc_KIS"/>
    <property type="match status" value="1"/>
</dbReference>
<keyword evidence="11" id="KW-0391">Immunity</keyword>
<comment type="catalytic activity">
    <reaction evidence="13">
        <text>5-diphospho-1D-myo-inositol 1,2,3,4,6-pentakisphosphate + O-phospho-L-seryl-[protein] = O-diphospho-L-seryl-[protein] + 1D-myo-inositol hexakisphosphate</text>
        <dbReference type="Rhea" id="RHEA:64104"/>
        <dbReference type="Rhea" id="RHEA-COMP:11604"/>
        <dbReference type="Rhea" id="RHEA-COMP:16509"/>
        <dbReference type="ChEBI" id="CHEBI:58130"/>
        <dbReference type="ChEBI" id="CHEBI:58628"/>
        <dbReference type="ChEBI" id="CHEBI:83421"/>
        <dbReference type="ChEBI" id="CHEBI:149682"/>
    </reaction>
    <physiologicalReaction direction="left-to-right" evidence="13">
        <dbReference type="Rhea" id="RHEA:64105"/>
    </physiologicalReaction>
</comment>
<reference evidence="24" key="1">
    <citation type="submission" date="2025-08" db="UniProtKB">
        <authorList>
            <consortium name="RefSeq"/>
        </authorList>
    </citation>
    <scope>IDENTIFICATION</scope>
    <source>
        <tissue evidence="24">Meat</tissue>
    </source>
</reference>
<protein>
    <recommendedName>
        <fullName evidence="18">UDP-N-acetylhexosamine pyrophosphorylase</fullName>
        <ecNumber evidence="6">2.7.7.23</ecNumber>
        <ecNumber evidence="17">2.7.7.83</ecNumber>
    </recommendedName>
    <alternativeName>
        <fullName evidence="20">Protein-pyrophosphorylation enzyme</fullName>
    </alternativeName>
    <alternativeName>
        <fullName evidence="19">UDP-N-acetylgalactosamine pyrophosphorylase</fullName>
    </alternativeName>
    <alternativeName>
        <fullName evidence="21">UDP-N-acetylglucosamine pyrophosphorylase</fullName>
    </alternativeName>
</protein>